<keyword evidence="1" id="KW-0378">Hydrolase</keyword>
<dbReference type="InterPro" id="IPR018575">
    <property type="entry name" value="Restrct_endonuc_II_Eco29kI"/>
</dbReference>
<dbReference type="Proteomes" id="UP000391834">
    <property type="component" value="Unassembled WGS sequence"/>
</dbReference>
<keyword evidence="1" id="KW-0255">Endonuclease</keyword>
<keyword evidence="2" id="KW-1185">Reference proteome</keyword>
<dbReference type="AlphaFoldDB" id="A0A5M4B111"/>
<comment type="caution">
    <text evidence="1">The sequence shown here is derived from an EMBL/GenBank/DDBJ whole genome shotgun (WGS) entry which is preliminary data.</text>
</comment>
<evidence type="ECO:0000313" key="1">
    <source>
        <dbReference type="EMBL" id="GET33845.1"/>
    </source>
</evidence>
<proteinExistence type="predicted"/>
<accession>A0A5M4B111</accession>
<evidence type="ECO:0000313" key="2">
    <source>
        <dbReference type="Proteomes" id="UP000391834"/>
    </source>
</evidence>
<dbReference type="GO" id="GO:0004519">
    <property type="term" value="F:endonuclease activity"/>
    <property type="evidence" value="ECO:0007669"/>
    <property type="project" value="UniProtKB-KW"/>
</dbReference>
<dbReference type="OrthoDB" id="4187639at2"/>
<keyword evidence="1" id="KW-0540">Nuclease</keyword>
<reference evidence="1 2" key="1">
    <citation type="submission" date="2019-10" db="EMBL/GenBank/DDBJ databases">
        <title>Prolixibacter strains distinguished by the presence of nitrate reductase genes were adept at nitrate-dependent anaerobic corrosion of metallic iron and carbon steel.</title>
        <authorList>
            <person name="Iino T."/>
            <person name="Shono N."/>
            <person name="Ito K."/>
            <person name="Nakamura R."/>
            <person name="Sueoka K."/>
            <person name="Harayama S."/>
            <person name="Ohkuma M."/>
        </authorList>
    </citation>
    <scope>NUCLEOTIDE SEQUENCE [LARGE SCALE GENOMIC DNA]</scope>
    <source>
        <strain evidence="1 2">JCM 13498</strain>
    </source>
</reference>
<sequence length="212" mass="24494">MNRDFKREEHVYSSEAFEEIIKDTIRFFNGTPVIKLPPPEKFHGTGVYAIYFIGKSKLYSKLAAQNRIEFSMPIYVGKAVPRGWRQARIETQSSKKSYELNGRLNEHGRSIEQVNNLSIEDFYCRFIILENAASSLISTVEAALIRYYKPIWNTQIDGFGNHDPGKGRYNQAKSEWDVLHPGRPWADKCLGDAPNFDKVEEKAIEYYSKKKS</sequence>
<dbReference type="Pfam" id="PF09517">
    <property type="entry name" value="RE_Eco29kI"/>
    <property type="match status" value="1"/>
</dbReference>
<dbReference type="RefSeq" id="WP_025864535.1">
    <property type="nucleotide sequence ID" value="NZ_BLAX01000001.1"/>
</dbReference>
<organism evidence="1 2">
    <name type="scientific">Prolixibacter bellariivorans</name>
    <dbReference type="NCBI Taxonomy" id="314319"/>
    <lineage>
        <taxon>Bacteria</taxon>
        <taxon>Pseudomonadati</taxon>
        <taxon>Bacteroidota</taxon>
        <taxon>Bacteroidia</taxon>
        <taxon>Marinilabiliales</taxon>
        <taxon>Prolixibacteraceae</taxon>
        <taxon>Prolixibacter</taxon>
    </lineage>
</organism>
<gene>
    <name evidence="1" type="ORF">PbJCM13498_27080</name>
</gene>
<dbReference type="EMBL" id="BLAX01000001">
    <property type="protein sequence ID" value="GET33845.1"/>
    <property type="molecule type" value="Genomic_DNA"/>
</dbReference>
<protein>
    <submittedName>
        <fullName evidence="1">Type II restriction-modification system endonuclease</fullName>
    </submittedName>
</protein>
<name>A0A5M4B111_9BACT</name>